<sequence>MKDLKMKRHLLGGILLFSTAVALAQTPTYDAYAGWYKQWNDSLKGAHITAAQHYLQLRHAKVRQQVVVGIVDSGIDVDSRALKSVLWTNAKEKLNGRDDDGNGYVDDVHGWNFLGTKDGKFNMTSAGTEEYRQFKRLYPKYKYTESAAEVPDSNRAEYAYYVEMRRKAKINSYLMFYEATARKQRLIHEMDSLLRAGHVAVDTLTMGGVMRLQVGDTLIRNSFVQAAMTDLYRTPKTTLWNSYVAKQQAALVQMEQRIRGIECDQDKRLLMGDRLDDATDRFYGNNQLNIEGMEHGHFVASVVAGVVADDARYNGVWPQARLMAIRISPEGDEYDKDVASGIRYAVDNGAKVVNLSFGKYTSPHPEMVNEVIAYAAKHDVLVIAAAGNNHLNIDSVDYFPAAVDDKGKTFDNFIRVGGTAMDGSRSAISNYGAHKVDLYAPGEYISGVYPGDKKDFANGTSVAAPVVTGIAAMLRSYFPKVKAAQLKRILIETAHYVHGLKLVDAAAAVKHLMP</sequence>
<organism evidence="9 10">
    <name type="scientific">Segatella oulorum</name>
    <dbReference type="NCBI Taxonomy" id="28136"/>
    <lineage>
        <taxon>Bacteria</taxon>
        <taxon>Pseudomonadati</taxon>
        <taxon>Bacteroidota</taxon>
        <taxon>Bacteroidia</taxon>
        <taxon>Bacteroidales</taxon>
        <taxon>Prevotellaceae</taxon>
        <taxon>Segatella</taxon>
    </lineage>
</organism>
<feature type="active site" description="Charge relay system" evidence="5">
    <location>
        <position position="461"/>
    </location>
</feature>
<dbReference type="PANTHER" id="PTHR43806:SF11">
    <property type="entry name" value="CEREVISIN-RELATED"/>
    <property type="match status" value="1"/>
</dbReference>
<evidence type="ECO:0000256" key="3">
    <source>
        <dbReference type="ARBA" id="ARBA00022801"/>
    </source>
</evidence>
<evidence type="ECO:0000259" key="8">
    <source>
        <dbReference type="Pfam" id="PF00082"/>
    </source>
</evidence>
<feature type="signal peptide" evidence="7">
    <location>
        <begin position="1"/>
        <end position="24"/>
    </location>
</feature>
<dbReference type="PANTHER" id="PTHR43806">
    <property type="entry name" value="PEPTIDASE S8"/>
    <property type="match status" value="1"/>
</dbReference>
<dbReference type="eggNOG" id="COG1404">
    <property type="taxonomic scope" value="Bacteria"/>
</dbReference>
<accession>A0A1T4NEU2</accession>
<dbReference type="InterPro" id="IPR023827">
    <property type="entry name" value="Peptidase_S8_Asp-AS"/>
</dbReference>
<dbReference type="InterPro" id="IPR023828">
    <property type="entry name" value="Peptidase_S8_Ser-AS"/>
</dbReference>
<name>A0A1T4NEU2_9BACT</name>
<dbReference type="InterPro" id="IPR050131">
    <property type="entry name" value="Peptidase_S8_subtilisin-like"/>
</dbReference>
<dbReference type="Pfam" id="PF00082">
    <property type="entry name" value="Peptidase_S8"/>
    <property type="match status" value="1"/>
</dbReference>
<dbReference type="RefSeq" id="WP_078805579.1">
    <property type="nucleotide sequence ID" value="NZ_FUXK01000010.1"/>
</dbReference>
<feature type="domain" description="Peptidase S8/S53" evidence="8">
    <location>
        <begin position="64"/>
        <end position="495"/>
    </location>
</feature>
<dbReference type="STRING" id="28136.SAMN02745202_01037"/>
<dbReference type="EMBL" id="FUXK01000010">
    <property type="protein sequence ID" value="SJZ77633.1"/>
    <property type="molecule type" value="Genomic_DNA"/>
</dbReference>
<evidence type="ECO:0000313" key="10">
    <source>
        <dbReference type="Proteomes" id="UP000190065"/>
    </source>
</evidence>
<feature type="active site" description="Charge relay system" evidence="5">
    <location>
        <position position="72"/>
    </location>
</feature>
<dbReference type="PROSITE" id="PS51892">
    <property type="entry name" value="SUBTILASE"/>
    <property type="match status" value="1"/>
</dbReference>
<evidence type="ECO:0000256" key="4">
    <source>
        <dbReference type="ARBA" id="ARBA00022825"/>
    </source>
</evidence>
<evidence type="ECO:0000256" key="7">
    <source>
        <dbReference type="SAM" id="SignalP"/>
    </source>
</evidence>
<dbReference type="SUPFAM" id="SSF52743">
    <property type="entry name" value="Subtilisin-like"/>
    <property type="match status" value="1"/>
</dbReference>
<evidence type="ECO:0000256" key="2">
    <source>
        <dbReference type="ARBA" id="ARBA00022670"/>
    </source>
</evidence>
<evidence type="ECO:0000256" key="5">
    <source>
        <dbReference type="PROSITE-ProRule" id="PRU01240"/>
    </source>
</evidence>
<evidence type="ECO:0000256" key="6">
    <source>
        <dbReference type="RuleBase" id="RU003355"/>
    </source>
</evidence>
<protein>
    <submittedName>
        <fullName evidence="9">Subtilase family protein</fullName>
    </submittedName>
</protein>
<proteinExistence type="inferred from homology"/>
<keyword evidence="7" id="KW-0732">Signal</keyword>
<dbReference type="Gene3D" id="3.40.50.200">
    <property type="entry name" value="Peptidase S8/S53 domain"/>
    <property type="match status" value="2"/>
</dbReference>
<evidence type="ECO:0000256" key="1">
    <source>
        <dbReference type="ARBA" id="ARBA00011073"/>
    </source>
</evidence>
<feature type="active site" description="Charge relay system" evidence="5">
    <location>
        <position position="295"/>
    </location>
</feature>
<evidence type="ECO:0000313" key="9">
    <source>
        <dbReference type="EMBL" id="SJZ77633.1"/>
    </source>
</evidence>
<dbReference type="PROSITE" id="PS00138">
    <property type="entry name" value="SUBTILASE_SER"/>
    <property type="match status" value="1"/>
</dbReference>
<dbReference type="GO" id="GO:0004252">
    <property type="term" value="F:serine-type endopeptidase activity"/>
    <property type="evidence" value="ECO:0007669"/>
    <property type="project" value="UniProtKB-UniRule"/>
</dbReference>
<reference evidence="9 10" key="1">
    <citation type="submission" date="2017-02" db="EMBL/GenBank/DDBJ databases">
        <authorList>
            <person name="Peterson S.W."/>
        </authorList>
    </citation>
    <scope>NUCLEOTIDE SEQUENCE [LARGE SCALE GENOMIC DNA]</scope>
    <source>
        <strain evidence="9 10">ATCC 43324</strain>
    </source>
</reference>
<dbReference type="InterPro" id="IPR036852">
    <property type="entry name" value="Peptidase_S8/S53_dom_sf"/>
</dbReference>
<dbReference type="Proteomes" id="UP000190065">
    <property type="component" value="Unassembled WGS sequence"/>
</dbReference>
<dbReference type="InterPro" id="IPR015500">
    <property type="entry name" value="Peptidase_S8_subtilisin-rel"/>
</dbReference>
<gene>
    <name evidence="9" type="ORF">SAMN02745202_01037</name>
</gene>
<feature type="chain" id="PRO_5011984226" evidence="7">
    <location>
        <begin position="25"/>
        <end position="514"/>
    </location>
</feature>
<comment type="similarity">
    <text evidence="1 5 6">Belongs to the peptidase S8 family.</text>
</comment>
<dbReference type="InterPro" id="IPR000209">
    <property type="entry name" value="Peptidase_S8/S53_dom"/>
</dbReference>
<dbReference type="GO" id="GO:0006508">
    <property type="term" value="P:proteolysis"/>
    <property type="evidence" value="ECO:0007669"/>
    <property type="project" value="UniProtKB-KW"/>
</dbReference>
<dbReference type="PROSITE" id="PS00136">
    <property type="entry name" value="SUBTILASE_ASP"/>
    <property type="match status" value="1"/>
</dbReference>
<keyword evidence="3 5" id="KW-0378">Hydrolase</keyword>
<dbReference type="PRINTS" id="PR00723">
    <property type="entry name" value="SUBTILISIN"/>
</dbReference>
<keyword evidence="2 5" id="KW-0645">Protease</keyword>
<keyword evidence="4 5" id="KW-0720">Serine protease</keyword>
<dbReference type="AlphaFoldDB" id="A0A1T4NEU2"/>